<dbReference type="Proteomes" id="UP000295388">
    <property type="component" value="Unassembled WGS sequence"/>
</dbReference>
<dbReference type="EMBL" id="SNWQ01000012">
    <property type="protein sequence ID" value="TDO45739.1"/>
    <property type="molecule type" value="Genomic_DNA"/>
</dbReference>
<evidence type="ECO:0000313" key="1">
    <source>
        <dbReference type="EMBL" id="TDO45739.1"/>
    </source>
</evidence>
<dbReference type="InterPro" id="IPR019268">
    <property type="entry name" value="DUF2278"/>
</dbReference>
<comment type="caution">
    <text evidence="1">The sequence shown here is derived from an EMBL/GenBank/DDBJ whole genome shotgun (WGS) entry which is preliminary data.</text>
</comment>
<dbReference type="Pfam" id="PF10042">
    <property type="entry name" value="DUF2278"/>
    <property type="match status" value="1"/>
</dbReference>
<evidence type="ECO:0000313" key="2">
    <source>
        <dbReference type="Proteomes" id="UP000295388"/>
    </source>
</evidence>
<gene>
    <name evidence="1" type="ORF">EV643_11263</name>
</gene>
<name>A0A4R6K879_9ACTN</name>
<keyword evidence="2" id="KW-1185">Reference proteome</keyword>
<reference evidence="1 2" key="1">
    <citation type="submission" date="2019-03" db="EMBL/GenBank/DDBJ databases">
        <title>Genomic Encyclopedia of Type Strains, Phase III (KMG-III): the genomes of soil and plant-associated and newly described type strains.</title>
        <authorList>
            <person name="Whitman W."/>
        </authorList>
    </citation>
    <scope>NUCLEOTIDE SEQUENCE [LARGE SCALE GENOMIC DNA]</scope>
    <source>
        <strain evidence="1 2">VKM Ac-2527</strain>
    </source>
</reference>
<accession>A0A4R6K879</accession>
<sequence length="46" mass="4941">MPLRRYGVLVGRAVASRAEGGTDTPHFQIQVRGGGEDFRVAVNVLS</sequence>
<proteinExistence type="predicted"/>
<dbReference type="RefSeq" id="WP_202869730.1">
    <property type="nucleotide sequence ID" value="NZ_SNWQ01000012.1"/>
</dbReference>
<protein>
    <submittedName>
        <fullName evidence="1">Uncharacterized protein DUF2278</fullName>
    </submittedName>
</protein>
<organism evidence="1 2">
    <name type="scientific">Kribbella caucasensis</name>
    <dbReference type="NCBI Taxonomy" id="2512215"/>
    <lineage>
        <taxon>Bacteria</taxon>
        <taxon>Bacillati</taxon>
        <taxon>Actinomycetota</taxon>
        <taxon>Actinomycetes</taxon>
        <taxon>Propionibacteriales</taxon>
        <taxon>Kribbellaceae</taxon>
        <taxon>Kribbella</taxon>
    </lineage>
</organism>
<dbReference type="AlphaFoldDB" id="A0A4R6K879"/>